<keyword evidence="4" id="KW-1185">Reference proteome</keyword>
<evidence type="ECO:0000256" key="1">
    <source>
        <dbReference type="ARBA" id="ARBA00023284"/>
    </source>
</evidence>
<feature type="domain" description="Thioredoxin" evidence="2">
    <location>
        <begin position="263"/>
        <end position="388"/>
    </location>
</feature>
<dbReference type="PANTHER" id="PTHR42899">
    <property type="entry name" value="SPERMATOGENESIS-ASSOCIATED PROTEIN 20"/>
    <property type="match status" value="1"/>
</dbReference>
<dbReference type="InterPro" id="IPR017937">
    <property type="entry name" value="Thioredoxin_CS"/>
</dbReference>
<dbReference type="Gene3D" id="3.40.30.10">
    <property type="entry name" value="Glutaredoxin"/>
    <property type="match status" value="3"/>
</dbReference>
<evidence type="ECO:0000313" key="3">
    <source>
        <dbReference type="EMBL" id="MBB4026736.1"/>
    </source>
</evidence>
<dbReference type="InterPro" id="IPR036249">
    <property type="entry name" value="Thioredoxin-like_sf"/>
</dbReference>
<protein>
    <submittedName>
        <fullName evidence="3">Thiol-disulfide isomerase/thioredoxin</fullName>
    </submittedName>
</protein>
<dbReference type="Proteomes" id="UP000546007">
    <property type="component" value="Unassembled WGS sequence"/>
</dbReference>
<proteinExistence type="predicted"/>
<dbReference type="GeneID" id="93102788"/>
<dbReference type="PANTHER" id="PTHR42899:SF1">
    <property type="entry name" value="SPERMATOGENESIS-ASSOCIATED PROTEIN 20"/>
    <property type="match status" value="1"/>
</dbReference>
<dbReference type="GO" id="GO:0016853">
    <property type="term" value="F:isomerase activity"/>
    <property type="evidence" value="ECO:0007669"/>
    <property type="project" value="UniProtKB-KW"/>
</dbReference>
<gene>
    <name evidence="3" type="ORF">GGR14_002537</name>
</gene>
<dbReference type="PROSITE" id="PS00194">
    <property type="entry name" value="THIOREDOXIN_1"/>
    <property type="match status" value="1"/>
</dbReference>
<accession>A0A7W6MZ93</accession>
<dbReference type="InterPro" id="IPR024705">
    <property type="entry name" value="Ssp411"/>
</dbReference>
<evidence type="ECO:0000259" key="2">
    <source>
        <dbReference type="PROSITE" id="PS51352"/>
    </source>
</evidence>
<reference evidence="3 4" key="1">
    <citation type="submission" date="2020-08" db="EMBL/GenBank/DDBJ databases">
        <title>Genomic Encyclopedia of Type Strains, Phase IV (KMG-IV): sequencing the most valuable type-strain genomes for metagenomic binning, comparative biology and taxonomic classification.</title>
        <authorList>
            <person name="Goeker M."/>
        </authorList>
    </citation>
    <scope>NUCLEOTIDE SEQUENCE [LARGE SCALE GENOMIC DNA]</scope>
    <source>
        <strain evidence="3 4">DSM 105721</strain>
    </source>
</reference>
<keyword evidence="1" id="KW-0676">Redox-active center</keyword>
<keyword evidence="3" id="KW-0413">Isomerase</keyword>
<dbReference type="SUPFAM" id="SSF52833">
    <property type="entry name" value="Thioredoxin-like"/>
    <property type="match status" value="3"/>
</dbReference>
<dbReference type="InterPro" id="IPR004879">
    <property type="entry name" value="Ssp411-like_TRX"/>
</dbReference>
<dbReference type="AlphaFoldDB" id="A0A7W6MZ93"/>
<name>A0A7W6MZ93_9BACT</name>
<comment type="caution">
    <text evidence="3">The sequence shown here is derived from an EMBL/GenBank/DDBJ whole genome shotgun (WGS) entry which is preliminary data.</text>
</comment>
<dbReference type="Pfam" id="PF03190">
    <property type="entry name" value="Thioredox_DsbH"/>
    <property type="match status" value="1"/>
</dbReference>
<dbReference type="InterPro" id="IPR013766">
    <property type="entry name" value="Thioredoxin_domain"/>
</dbReference>
<dbReference type="Pfam" id="PF13098">
    <property type="entry name" value="Thioredoxin_2"/>
    <property type="match status" value="1"/>
</dbReference>
<sequence>MKKLNLISGVIVCLLMGFVSPVNAQKYKSVFRDLTWEQAADLAQKEGKIILVDAMMQARTLEDQKSREAAERKLFSSSGIRDFCDQNIIAIHIDMGSEAGKAFAPKLVMNMYPTYGFFMPNGDILGVISPFILAKKPEAFLETGQKAVKAAEVKRSNKRSIIFEEIGYKEALVKAKKENKLIFIDAYTAYCQPCVMMVKNVFSLDKVADFYNEHFINLKLDFGKEKELAEKYGTRGYPAFVFVNGDGKLVHLAGGYTEAEPFIAYGQEALKKAKGIEFFEGNWNQALEKARQENKLIFMDCYTSWCGPCKQMAQTTFVDPEVAVFFNEKFINVKVDMEKGEGKELKDRYHVKAYPTLNFINTEGAMVHCVVGGMNVKELLEQGNVALNGKGVAFMQHEYACGNREPEFIETYLNVLDMANLGEEAQQVSLNYFATLDRGKLNEEAYWNIFVKFVNDVSSDLFQYVYANQSEFISRYGEQPVKRKLSAVWSIGANKFVHEKNGEMVLDKKGFDRYVKWMKKSKVEGWESIATSARMLNAEKLKDWKTYIDLGEVQLKKGKVSDLILYNWGLRLTQNCKDKTLRLRAARWFDEAAATSAKRETEGKGNMMSFRTYFEKLAEELKQ</sequence>
<organism evidence="3 4">
    <name type="scientific">Butyricimonas faecihominis</name>
    <dbReference type="NCBI Taxonomy" id="1472416"/>
    <lineage>
        <taxon>Bacteria</taxon>
        <taxon>Pseudomonadati</taxon>
        <taxon>Bacteroidota</taxon>
        <taxon>Bacteroidia</taxon>
        <taxon>Bacteroidales</taxon>
        <taxon>Odoribacteraceae</taxon>
        <taxon>Butyricimonas</taxon>
    </lineage>
</organism>
<dbReference type="PROSITE" id="PS51352">
    <property type="entry name" value="THIOREDOXIN_2"/>
    <property type="match status" value="1"/>
</dbReference>
<dbReference type="EMBL" id="JACIES010000006">
    <property type="protein sequence ID" value="MBB4026736.1"/>
    <property type="molecule type" value="Genomic_DNA"/>
</dbReference>
<evidence type="ECO:0000313" key="4">
    <source>
        <dbReference type="Proteomes" id="UP000546007"/>
    </source>
</evidence>
<dbReference type="InterPro" id="IPR012336">
    <property type="entry name" value="Thioredoxin-like_fold"/>
</dbReference>
<dbReference type="RefSeq" id="WP_164719645.1">
    <property type="nucleotide sequence ID" value="NZ_AP028155.1"/>
</dbReference>